<reference evidence="5" key="1">
    <citation type="journal article" date="2019" name="Int. J. Syst. Evol. Microbiol.">
        <title>The Global Catalogue of Microorganisms (GCM) 10K type strain sequencing project: providing services to taxonomists for standard genome sequencing and annotation.</title>
        <authorList>
            <consortium name="The Broad Institute Genomics Platform"/>
            <consortium name="The Broad Institute Genome Sequencing Center for Infectious Disease"/>
            <person name="Wu L."/>
            <person name="Ma J."/>
        </authorList>
    </citation>
    <scope>NUCLEOTIDE SEQUENCE [LARGE SCALE GENOMIC DNA]</scope>
    <source>
        <strain evidence="5">CGMCC 1.12471</strain>
    </source>
</reference>
<dbReference type="InterPro" id="IPR002220">
    <property type="entry name" value="DapA-like"/>
</dbReference>
<protein>
    <submittedName>
        <fullName evidence="4">Dihydrodipicolinate synthase family protein</fullName>
    </submittedName>
</protein>
<dbReference type="Proteomes" id="UP001597347">
    <property type="component" value="Unassembled WGS sequence"/>
</dbReference>
<proteinExistence type="inferred from homology"/>
<evidence type="ECO:0000256" key="2">
    <source>
        <dbReference type="ARBA" id="ARBA00023239"/>
    </source>
</evidence>
<dbReference type="PANTHER" id="PTHR12128:SF66">
    <property type="entry name" value="4-HYDROXY-2-OXOGLUTARATE ALDOLASE, MITOCHONDRIAL"/>
    <property type="match status" value="1"/>
</dbReference>
<accession>A0ABW4L9P9</accession>
<organism evidence="4 5">
    <name type="scientific">Amnibacterium endophyticum</name>
    <dbReference type="NCBI Taxonomy" id="2109337"/>
    <lineage>
        <taxon>Bacteria</taxon>
        <taxon>Bacillati</taxon>
        <taxon>Actinomycetota</taxon>
        <taxon>Actinomycetes</taxon>
        <taxon>Micrococcales</taxon>
        <taxon>Microbacteriaceae</taxon>
        <taxon>Amnibacterium</taxon>
    </lineage>
</organism>
<comment type="similarity">
    <text evidence="1 3">Belongs to the DapA family.</text>
</comment>
<dbReference type="EMBL" id="JBHUEA010000001">
    <property type="protein sequence ID" value="MFD1719975.1"/>
    <property type="molecule type" value="Genomic_DNA"/>
</dbReference>
<sequence>MLTGLSAFPLTPFTPDGSPDEAGFVRLVERLAAAGVDSIGALGSTGSYAYLRADERARLTRLAVEAAAGVPVMVGVGAVATRDVLAHVDAAQEAGAAAVLLAPVSYQPLTLDEVLGLYADVSAASSIPVTVYDNPATTRFAFTDELTAAIARLPHVTAVKIPGVPADEEAATARVARLRALLPAHVTVGVSGDASAATGLLAGCDAWFSVVAGVLPGPALALTRAARAGDHEAVRAEEERLQPLLALFARHGGSLRVVAALAEHLGLVGPDCLPRPIRGLDLAARAEVADVADRFRPHG</sequence>
<evidence type="ECO:0000313" key="4">
    <source>
        <dbReference type="EMBL" id="MFD1719975.1"/>
    </source>
</evidence>
<keyword evidence="2 3" id="KW-0456">Lyase</keyword>
<keyword evidence="5" id="KW-1185">Reference proteome</keyword>
<dbReference type="PRINTS" id="PR00146">
    <property type="entry name" value="DHPICSNTHASE"/>
</dbReference>
<name>A0ABW4L9P9_9MICO</name>
<dbReference type="Gene3D" id="3.20.20.70">
    <property type="entry name" value="Aldolase class I"/>
    <property type="match status" value="1"/>
</dbReference>
<dbReference type="Pfam" id="PF00701">
    <property type="entry name" value="DHDPS"/>
    <property type="match status" value="1"/>
</dbReference>
<dbReference type="SUPFAM" id="SSF51569">
    <property type="entry name" value="Aldolase"/>
    <property type="match status" value="1"/>
</dbReference>
<dbReference type="PANTHER" id="PTHR12128">
    <property type="entry name" value="DIHYDRODIPICOLINATE SYNTHASE"/>
    <property type="match status" value="1"/>
</dbReference>
<gene>
    <name evidence="4" type="ORF">ACFSBI_00290</name>
</gene>
<dbReference type="SMART" id="SM01130">
    <property type="entry name" value="DHDPS"/>
    <property type="match status" value="1"/>
</dbReference>
<evidence type="ECO:0000256" key="3">
    <source>
        <dbReference type="PIRNR" id="PIRNR001365"/>
    </source>
</evidence>
<comment type="caution">
    <text evidence="4">The sequence shown here is derived from an EMBL/GenBank/DDBJ whole genome shotgun (WGS) entry which is preliminary data.</text>
</comment>
<dbReference type="PIRSF" id="PIRSF001365">
    <property type="entry name" value="DHDPS"/>
    <property type="match status" value="1"/>
</dbReference>
<dbReference type="CDD" id="cd00408">
    <property type="entry name" value="DHDPS-like"/>
    <property type="match status" value="1"/>
</dbReference>
<dbReference type="RefSeq" id="WP_377931182.1">
    <property type="nucleotide sequence ID" value="NZ_JBHUEA010000001.1"/>
</dbReference>
<dbReference type="InterPro" id="IPR013785">
    <property type="entry name" value="Aldolase_TIM"/>
</dbReference>
<evidence type="ECO:0000256" key="1">
    <source>
        <dbReference type="ARBA" id="ARBA00007592"/>
    </source>
</evidence>
<evidence type="ECO:0000313" key="5">
    <source>
        <dbReference type="Proteomes" id="UP001597347"/>
    </source>
</evidence>